<protein>
    <submittedName>
        <fullName evidence="2">Tetratricopeptide (TPR) repeat protein</fullName>
    </submittedName>
</protein>
<dbReference type="EMBL" id="JACJIS010000001">
    <property type="protein sequence ID" value="MBA9073521.1"/>
    <property type="molecule type" value="Genomic_DNA"/>
</dbReference>
<dbReference type="SMART" id="SM00028">
    <property type="entry name" value="TPR"/>
    <property type="match status" value="6"/>
</dbReference>
<sequence length="592" mass="69371">MKKIFLVLNLFLSLFVFGQNEQLAMNYFDKGEFEKAIISFDDLLKNQPGNSFYFQKIVESYQQLQQYDNAEKRIQERFEKFKQPSLLVELGYNYQLRKDAAKAKKYYEQAIDKINENPSNVYTIANTFEKKVLLHYALEAYKLGIKLEPKFNFNYQMAVLYGQQGNTDQMIEMFLDEAFANPNSTIMIQNQLSRFMTEEAEESFNTSLRKALLVRAQKNQDIFWNQFLSWFFVQQKDYSKAFIQEKAIYRRDPESFSNIVNLAELAMEENEEETAREIFAFVLENTQDLDLQITAHYYLMEAKIKKAPEKDYPALKSELDLLVKKYGVSPYTLSLQLLQAHFATFNLKNPEEGKAILKRTLELPLSKYQTADVKMELADILLYEEKFNQALIYYSQIEEDLKNDAVGHEASLKAAKTSYFKTDFEWALKQFRELKSASTQLIANDALELFLLINDNTVADSTQVGLKKFARGDYLLYQNKNKEALEQFQSILKEYKGQDIEDETLLRIGQTYEKLGDFNAALSQYQIIIDNYKDGIYIDEALYFSAEIYNKQLKDIEKAKALYEQVLFNHEDSIYFVEARKKFRQLRGDANL</sequence>
<feature type="chain" id="PRO_5046775914" evidence="1">
    <location>
        <begin position="19"/>
        <end position="592"/>
    </location>
</feature>
<dbReference type="PANTHER" id="PTHR12558:SF13">
    <property type="entry name" value="CELL DIVISION CYCLE PROTEIN 27 HOMOLOG"/>
    <property type="match status" value="1"/>
</dbReference>
<name>A0ABR6DQE4_9FLAO</name>
<dbReference type="PANTHER" id="PTHR12558">
    <property type="entry name" value="CELL DIVISION CYCLE 16,23,27"/>
    <property type="match status" value="1"/>
</dbReference>
<dbReference type="RefSeq" id="WP_182493256.1">
    <property type="nucleotide sequence ID" value="NZ_JACJIS010000001.1"/>
</dbReference>
<dbReference type="Gene3D" id="1.25.40.10">
    <property type="entry name" value="Tetratricopeptide repeat domain"/>
    <property type="match status" value="3"/>
</dbReference>
<feature type="signal peptide" evidence="1">
    <location>
        <begin position="1"/>
        <end position="18"/>
    </location>
</feature>
<accession>A0ABR6DQE4</accession>
<proteinExistence type="predicted"/>
<dbReference type="SUPFAM" id="SSF48452">
    <property type="entry name" value="TPR-like"/>
    <property type="match status" value="2"/>
</dbReference>
<evidence type="ECO:0000313" key="2">
    <source>
        <dbReference type="EMBL" id="MBA9073521.1"/>
    </source>
</evidence>
<dbReference type="Pfam" id="PF13181">
    <property type="entry name" value="TPR_8"/>
    <property type="match status" value="2"/>
</dbReference>
<dbReference type="Proteomes" id="UP000555003">
    <property type="component" value="Unassembled WGS sequence"/>
</dbReference>
<comment type="caution">
    <text evidence="2">The sequence shown here is derived from an EMBL/GenBank/DDBJ whole genome shotgun (WGS) entry which is preliminary data.</text>
</comment>
<reference evidence="2 3" key="1">
    <citation type="submission" date="2020-08" db="EMBL/GenBank/DDBJ databases">
        <title>Genomic Encyclopedia of Type Strains, Phase IV (KMG-IV): sequencing the most valuable type-strain genomes for metagenomic binning, comparative biology and taxonomic classification.</title>
        <authorList>
            <person name="Goeker M."/>
        </authorList>
    </citation>
    <scope>NUCLEOTIDE SEQUENCE [LARGE SCALE GENOMIC DNA]</scope>
    <source>
        <strain evidence="2 3">DSM 100397</strain>
    </source>
</reference>
<keyword evidence="1" id="KW-0732">Signal</keyword>
<evidence type="ECO:0000313" key="3">
    <source>
        <dbReference type="Proteomes" id="UP000555003"/>
    </source>
</evidence>
<evidence type="ECO:0000256" key="1">
    <source>
        <dbReference type="SAM" id="SignalP"/>
    </source>
</evidence>
<keyword evidence="3" id="KW-1185">Reference proteome</keyword>
<dbReference type="InterPro" id="IPR019734">
    <property type="entry name" value="TPR_rpt"/>
</dbReference>
<gene>
    <name evidence="2" type="ORF">GGR22_001647</name>
</gene>
<organism evidence="2 3">
    <name type="scientific">Flavobacterium gossypii</name>
    <dbReference type="NCBI Taxonomy" id="1646119"/>
    <lineage>
        <taxon>Bacteria</taxon>
        <taxon>Pseudomonadati</taxon>
        <taxon>Bacteroidota</taxon>
        <taxon>Flavobacteriia</taxon>
        <taxon>Flavobacteriales</taxon>
        <taxon>Flavobacteriaceae</taxon>
        <taxon>Flavobacterium</taxon>
    </lineage>
</organism>
<dbReference type="Pfam" id="PF13174">
    <property type="entry name" value="TPR_6"/>
    <property type="match status" value="1"/>
</dbReference>
<dbReference type="InterPro" id="IPR011990">
    <property type="entry name" value="TPR-like_helical_dom_sf"/>
</dbReference>